<dbReference type="Gene3D" id="1.10.1760.20">
    <property type="match status" value="1"/>
</dbReference>
<evidence type="ECO:0000256" key="1">
    <source>
        <dbReference type="ARBA" id="ARBA00004651"/>
    </source>
</evidence>
<keyword evidence="4 8" id="KW-1003">Cell membrane</keyword>
<dbReference type="Proteomes" id="UP000620133">
    <property type="component" value="Chromosome"/>
</dbReference>
<comment type="subcellular location">
    <subcellularLocation>
        <location evidence="1">Cell membrane</location>
        <topology evidence="1">Multi-pass membrane protein</topology>
    </subcellularLocation>
</comment>
<dbReference type="PANTHER" id="PTHR38438:SF1">
    <property type="entry name" value="RIBOFLAVIN TRANSPORTER RIBU"/>
    <property type="match status" value="1"/>
</dbReference>
<proteinExistence type="inferred from homology"/>
<protein>
    <recommendedName>
        <fullName evidence="8">Riboflavin transporter</fullName>
    </recommendedName>
</protein>
<dbReference type="AlphaFoldDB" id="A0A7U9XV02"/>
<dbReference type="InterPro" id="IPR024529">
    <property type="entry name" value="ECF_trnsprt_substrate-spec"/>
</dbReference>
<sequence length="221" mass="25296">MSNYLRLKKMLYVVSLAAVSIVLALIEIPWFPPFSFLKIDFSEVAILVALLVLGNKETIMVVLLRTIARRLFRGFEPADLVGEMMAMFASFSIIFAFNIVKKMLRDKSKPLMYEVAIDHKKTMLKEYIVYTAVISIVLTIVLTTLNFFVATPLFLTLPPIALSESGRVHFWAFTFIEDSFYTFNSYLTFVLTAYIPFNLVKGSVVTIVFLMLKPKIKYLEL</sequence>
<reference evidence="9" key="1">
    <citation type="submission" date="2021-01" db="EMBL/GenBank/DDBJ databases">
        <title>Draft genome sequence of Acholeplasmataceae bacterium strain Mahy22.</title>
        <authorList>
            <person name="Watanabe M."/>
            <person name="Kojima H."/>
            <person name="Fukui M."/>
        </authorList>
    </citation>
    <scope>NUCLEOTIDE SEQUENCE</scope>
    <source>
        <strain evidence="9">Mahy22</strain>
    </source>
</reference>
<keyword evidence="10" id="KW-1185">Reference proteome</keyword>
<keyword evidence="5" id="KW-0812">Transmembrane</keyword>
<evidence type="ECO:0000256" key="3">
    <source>
        <dbReference type="ARBA" id="ARBA00022448"/>
    </source>
</evidence>
<dbReference type="InterPro" id="IPR025720">
    <property type="entry name" value="RibU"/>
</dbReference>
<comment type="similarity">
    <text evidence="2 8">Belongs to the prokaryotic riboflavin transporter (P-RFT) (TC 2.A.87) family.</text>
</comment>
<keyword evidence="3 8" id="KW-0813">Transport</keyword>
<dbReference type="EMBL" id="AP024412">
    <property type="protein sequence ID" value="BCR35618.1"/>
    <property type="molecule type" value="Genomic_DNA"/>
</dbReference>
<evidence type="ECO:0000256" key="8">
    <source>
        <dbReference type="PIRNR" id="PIRNR037778"/>
    </source>
</evidence>
<gene>
    <name evidence="9" type="ORF">MPAN_005110</name>
</gene>
<keyword evidence="7 8" id="KW-0472">Membrane</keyword>
<dbReference type="GO" id="GO:0032217">
    <property type="term" value="F:riboflavin transmembrane transporter activity"/>
    <property type="evidence" value="ECO:0007669"/>
    <property type="project" value="UniProtKB-UniRule"/>
</dbReference>
<dbReference type="PANTHER" id="PTHR38438">
    <property type="entry name" value="RIBOFLAVIN TRANSPORTER RIBU"/>
    <property type="match status" value="1"/>
</dbReference>
<accession>A0A7U9XV02</accession>
<evidence type="ECO:0000313" key="10">
    <source>
        <dbReference type="Proteomes" id="UP000620133"/>
    </source>
</evidence>
<evidence type="ECO:0000313" key="9">
    <source>
        <dbReference type="EMBL" id="BCR35618.1"/>
    </source>
</evidence>
<organism evidence="9 10">
    <name type="scientific">Mariniplasma anaerobium</name>
    <dbReference type="NCBI Taxonomy" id="2735436"/>
    <lineage>
        <taxon>Bacteria</taxon>
        <taxon>Bacillati</taxon>
        <taxon>Mycoplasmatota</taxon>
        <taxon>Mollicutes</taxon>
        <taxon>Acholeplasmatales</taxon>
        <taxon>Acholeplasmataceae</taxon>
        <taxon>Mariniplasma</taxon>
    </lineage>
</organism>
<name>A0A7U9XV02_9MOLU</name>
<dbReference type="KEGG" id="manr:MPAN_005110"/>
<dbReference type="RefSeq" id="WP_176238464.1">
    <property type="nucleotide sequence ID" value="NZ_AP024412.1"/>
</dbReference>
<dbReference type="PIRSF" id="PIRSF037778">
    <property type="entry name" value="UCP037778_transp_RibU"/>
    <property type="match status" value="1"/>
</dbReference>
<evidence type="ECO:0000256" key="5">
    <source>
        <dbReference type="ARBA" id="ARBA00022692"/>
    </source>
</evidence>
<comment type="function">
    <text evidence="8">Probably a riboflavin-binding protein that interacts with the energy-coupling factor (ECF) ABC-transporter complex.</text>
</comment>
<evidence type="ECO:0000256" key="2">
    <source>
        <dbReference type="ARBA" id="ARBA00005540"/>
    </source>
</evidence>
<evidence type="ECO:0000256" key="7">
    <source>
        <dbReference type="ARBA" id="ARBA00023136"/>
    </source>
</evidence>
<keyword evidence="6" id="KW-1133">Transmembrane helix</keyword>
<evidence type="ECO:0000256" key="6">
    <source>
        <dbReference type="ARBA" id="ARBA00022989"/>
    </source>
</evidence>
<dbReference type="GO" id="GO:0005886">
    <property type="term" value="C:plasma membrane"/>
    <property type="evidence" value="ECO:0007669"/>
    <property type="project" value="UniProtKB-SubCell"/>
</dbReference>
<evidence type="ECO:0000256" key="4">
    <source>
        <dbReference type="ARBA" id="ARBA00022475"/>
    </source>
</evidence>
<dbReference type="Pfam" id="PF12822">
    <property type="entry name" value="ECF_trnsprt"/>
    <property type="match status" value="1"/>
</dbReference>